<keyword evidence="1" id="KW-0812">Transmembrane</keyword>
<dbReference type="EMBL" id="AZMM01000595">
    <property type="protein sequence ID" value="ETJ45412.1"/>
    <property type="molecule type" value="Genomic_DNA"/>
</dbReference>
<evidence type="ECO:0000313" key="2">
    <source>
        <dbReference type="EMBL" id="ETJ45412.1"/>
    </source>
</evidence>
<protein>
    <submittedName>
        <fullName evidence="2">Uncharacterized protein</fullName>
    </submittedName>
</protein>
<keyword evidence="1" id="KW-0472">Membrane</keyword>
<comment type="caution">
    <text evidence="2">The sequence shown here is derived from an EMBL/GenBank/DDBJ whole genome shotgun (WGS) entry which is preliminary data.</text>
</comment>
<name>W1YSG1_9ZZZZ</name>
<feature type="transmembrane region" description="Helical" evidence="1">
    <location>
        <begin position="169"/>
        <end position="195"/>
    </location>
</feature>
<dbReference type="AlphaFoldDB" id="W1YSG1"/>
<evidence type="ECO:0000256" key="1">
    <source>
        <dbReference type="SAM" id="Phobius"/>
    </source>
</evidence>
<sequence length="205" mass="23480">MYKRTKNRVCKLMFLDSPLGLKISVVLIVKSMRLERCIYETTTQMRSFYYFVFGIGSPMSVVKPLLWLLEPYIVYKAYLWALRFIAHPVTWEGEIDLFSLTLTMLLILDAVALPLVILYCPSLNPGKRLPNWIHRLGTPIYIVHNWLDGKVGGGTSTPIVWLRRTLHSLLLFIYLLIPLYVGGHLVMGLVVALMYDVLVWAHGGV</sequence>
<accession>W1YSG1</accession>
<feature type="transmembrane region" description="Helical" evidence="1">
    <location>
        <begin position="49"/>
        <end position="66"/>
    </location>
</feature>
<reference evidence="2" key="1">
    <citation type="submission" date="2013-12" db="EMBL/GenBank/DDBJ databases">
        <title>A Varibaculum cambriense genome reconstructed from a premature infant gut community with otherwise low bacterial novelty that shifts toward anaerobic metabolism during the third week of life.</title>
        <authorList>
            <person name="Brown C.T."/>
            <person name="Sharon I."/>
            <person name="Thomas B.C."/>
            <person name="Castelle C.J."/>
            <person name="Morowitz M.J."/>
            <person name="Banfield J.F."/>
        </authorList>
    </citation>
    <scope>NUCLEOTIDE SEQUENCE</scope>
</reference>
<gene>
    <name evidence="2" type="ORF">Q604_UNBC00595G0007</name>
</gene>
<keyword evidence="1" id="KW-1133">Transmembrane helix</keyword>
<proteinExistence type="predicted"/>
<organism evidence="2">
    <name type="scientific">human gut metagenome</name>
    <dbReference type="NCBI Taxonomy" id="408170"/>
    <lineage>
        <taxon>unclassified sequences</taxon>
        <taxon>metagenomes</taxon>
        <taxon>organismal metagenomes</taxon>
    </lineage>
</organism>
<feature type="transmembrane region" description="Helical" evidence="1">
    <location>
        <begin position="97"/>
        <end position="120"/>
    </location>
</feature>